<sequence length="171" mass="19223">MKFVRYSVCCALVIALTGCSVPKRPATVVESYAIGEVEAVAPKKQGFFSKLFAHYADWQGTPYKYGGTTKQGVDCSAFVALTYAELFDVHLPRTTKAQAKIGDEINRWEMEPGDLVLFKTTPRQRHVGIYIGEDQFMHASSRKGVTISKMDNPYWSKRFWKAVRTQLDVSG</sequence>
<evidence type="ECO:0000256" key="5">
    <source>
        <dbReference type="ARBA" id="ARBA00022807"/>
    </source>
</evidence>
<evidence type="ECO:0000256" key="3">
    <source>
        <dbReference type="ARBA" id="ARBA00022729"/>
    </source>
</evidence>
<dbReference type="GO" id="GO:0006508">
    <property type="term" value="P:proteolysis"/>
    <property type="evidence" value="ECO:0007669"/>
    <property type="project" value="UniProtKB-KW"/>
</dbReference>
<keyword evidence="5" id="KW-0788">Thiol protease</keyword>
<dbReference type="PROSITE" id="PS51935">
    <property type="entry name" value="NLPC_P60"/>
    <property type="match status" value="1"/>
</dbReference>
<dbReference type="Pfam" id="PF00877">
    <property type="entry name" value="NLPC_P60"/>
    <property type="match status" value="1"/>
</dbReference>
<dbReference type="SUPFAM" id="SSF54001">
    <property type="entry name" value="Cysteine proteinases"/>
    <property type="match status" value="1"/>
</dbReference>
<comment type="caution">
    <text evidence="7">The sequence shown here is derived from an EMBL/GenBank/DDBJ whole genome shotgun (WGS) entry which is preliminary data.</text>
</comment>
<dbReference type="GO" id="GO:0008234">
    <property type="term" value="F:cysteine-type peptidase activity"/>
    <property type="evidence" value="ECO:0007669"/>
    <property type="project" value="UniProtKB-KW"/>
</dbReference>
<comment type="similarity">
    <text evidence="1">Belongs to the peptidase C40 family.</text>
</comment>
<evidence type="ECO:0000313" key="8">
    <source>
        <dbReference type="EMBL" id="MDP2523190.1"/>
    </source>
</evidence>
<protein>
    <submittedName>
        <fullName evidence="7">NlpC/P60 family protein</fullName>
    </submittedName>
</protein>
<feature type="domain" description="NlpC/P60" evidence="6">
    <location>
        <begin position="45"/>
        <end position="166"/>
    </location>
</feature>
<dbReference type="Proteomes" id="UP001177341">
    <property type="component" value="Unassembled WGS sequence"/>
</dbReference>
<keyword evidence="10" id="KW-1185">Reference proteome</keyword>
<dbReference type="RefSeq" id="WP_075173785.1">
    <property type="nucleotide sequence ID" value="NZ_CAXHZV010000007.1"/>
</dbReference>
<organism evidence="7 9">
    <name type="scientific">Neptunomonas phycophila</name>
    <dbReference type="NCBI Taxonomy" id="1572645"/>
    <lineage>
        <taxon>Bacteria</taxon>
        <taxon>Pseudomonadati</taxon>
        <taxon>Pseudomonadota</taxon>
        <taxon>Gammaproteobacteria</taxon>
        <taxon>Oceanospirillales</taxon>
        <taxon>Oceanospirillaceae</taxon>
        <taxon>Neptunomonas</taxon>
    </lineage>
</organism>
<evidence type="ECO:0000313" key="9">
    <source>
        <dbReference type="Proteomes" id="UP001169862"/>
    </source>
</evidence>
<keyword evidence="4" id="KW-0378">Hydrolase</keyword>
<dbReference type="InterPro" id="IPR038765">
    <property type="entry name" value="Papain-like_cys_pep_sf"/>
</dbReference>
<name>A0AAW7XMD2_9GAMM</name>
<dbReference type="InterPro" id="IPR000064">
    <property type="entry name" value="NLP_P60_dom"/>
</dbReference>
<evidence type="ECO:0000313" key="10">
    <source>
        <dbReference type="Proteomes" id="UP001177341"/>
    </source>
</evidence>
<accession>A0AAW7XMD2</accession>
<evidence type="ECO:0000259" key="6">
    <source>
        <dbReference type="PROSITE" id="PS51935"/>
    </source>
</evidence>
<dbReference type="EMBL" id="JAUYVO010000007">
    <property type="protein sequence ID" value="MDP2523190.1"/>
    <property type="molecule type" value="Genomic_DNA"/>
</dbReference>
<dbReference type="PROSITE" id="PS51257">
    <property type="entry name" value="PROKAR_LIPOPROTEIN"/>
    <property type="match status" value="1"/>
</dbReference>
<evidence type="ECO:0000256" key="4">
    <source>
        <dbReference type="ARBA" id="ARBA00022801"/>
    </source>
</evidence>
<keyword evidence="3" id="KW-0732">Signal</keyword>
<reference evidence="7" key="1">
    <citation type="submission" date="2023-07" db="EMBL/GenBank/DDBJ databases">
        <title>Genome content predicts the carbon catabolic preferences of heterotrophic bacteria.</title>
        <authorList>
            <person name="Gralka M."/>
        </authorList>
    </citation>
    <scope>NUCLEOTIDE SEQUENCE</scope>
    <source>
        <strain evidence="8">5G01</strain>
        <strain evidence="7">I2M16</strain>
    </source>
</reference>
<dbReference type="InterPro" id="IPR052062">
    <property type="entry name" value="Murein_DD/LD_carboxypeptidase"/>
</dbReference>
<dbReference type="Gene3D" id="3.90.1720.10">
    <property type="entry name" value="endopeptidase domain like (from Nostoc punctiforme)"/>
    <property type="match status" value="1"/>
</dbReference>
<gene>
    <name evidence="7" type="ORF">Q4490_11690</name>
    <name evidence="8" type="ORF">Q8W30_11465</name>
</gene>
<dbReference type="PANTHER" id="PTHR47360">
    <property type="entry name" value="MUREIN DD-ENDOPEPTIDASE MEPS/MUREIN LD-CARBOXYPEPTIDASE"/>
    <property type="match status" value="1"/>
</dbReference>
<dbReference type="EMBL" id="JAUOPG010000007">
    <property type="protein sequence ID" value="MDO6454224.1"/>
    <property type="molecule type" value="Genomic_DNA"/>
</dbReference>
<proteinExistence type="inferred from homology"/>
<dbReference type="Proteomes" id="UP001169862">
    <property type="component" value="Unassembled WGS sequence"/>
</dbReference>
<evidence type="ECO:0000256" key="2">
    <source>
        <dbReference type="ARBA" id="ARBA00022670"/>
    </source>
</evidence>
<dbReference type="PANTHER" id="PTHR47360:SF1">
    <property type="entry name" value="ENDOPEPTIDASE NLPC-RELATED"/>
    <property type="match status" value="1"/>
</dbReference>
<evidence type="ECO:0000256" key="1">
    <source>
        <dbReference type="ARBA" id="ARBA00007074"/>
    </source>
</evidence>
<keyword evidence="2" id="KW-0645">Protease</keyword>
<dbReference type="AlphaFoldDB" id="A0AAW7XMD2"/>
<evidence type="ECO:0000313" key="7">
    <source>
        <dbReference type="EMBL" id="MDO6454224.1"/>
    </source>
</evidence>